<protein>
    <recommendedName>
        <fullName evidence="4">F-box protein</fullName>
    </recommendedName>
</protein>
<accession>A0AA88A9L0</accession>
<feature type="region of interest" description="Disordered" evidence="1">
    <location>
        <begin position="84"/>
        <end position="129"/>
    </location>
</feature>
<evidence type="ECO:0000256" key="1">
    <source>
        <dbReference type="SAM" id="MobiDB-lite"/>
    </source>
</evidence>
<gene>
    <name evidence="2" type="ORF">TIFTF001_006056</name>
</gene>
<dbReference type="EMBL" id="BTGU01000006">
    <property type="protein sequence ID" value="GMN36486.1"/>
    <property type="molecule type" value="Genomic_DNA"/>
</dbReference>
<evidence type="ECO:0008006" key="4">
    <source>
        <dbReference type="Google" id="ProtNLM"/>
    </source>
</evidence>
<feature type="compositionally biased region" description="Basic and acidic residues" evidence="1">
    <location>
        <begin position="101"/>
        <end position="121"/>
    </location>
</feature>
<dbReference type="Proteomes" id="UP001187192">
    <property type="component" value="Unassembled WGS sequence"/>
</dbReference>
<reference evidence="2" key="1">
    <citation type="submission" date="2023-07" db="EMBL/GenBank/DDBJ databases">
        <title>draft genome sequence of fig (Ficus carica).</title>
        <authorList>
            <person name="Takahashi T."/>
            <person name="Nishimura K."/>
        </authorList>
    </citation>
    <scope>NUCLEOTIDE SEQUENCE</scope>
</reference>
<evidence type="ECO:0000313" key="3">
    <source>
        <dbReference type="Proteomes" id="UP001187192"/>
    </source>
</evidence>
<dbReference type="AlphaFoldDB" id="A0AA88A9L0"/>
<sequence length="129" mass="14731">MKEYGVERRWTKLFTVEPSEANGGFGYVTPVAYSKSGDQVVLHLDNNRFVLYDLIKKRDEKARINGLPKHFGVYSCVGSLVGLNGGWGDGEENRKKNKKGKDKEQRNKKQESNSKQRDDFLSKGFKLML</sequence>
<name>A0AA88A9L0_FICCA</name>
<evidence type="ECO:0000313" key="2">
    <source>
        <dbReference type="EMBL" id="GMN36486.1"/>
    </source>
</evidence>
<comment type="caution">
    <text evidence="2">The sequence shown here is derived from an EMBL/GenBank/DDBJ whole genome shotgun (WGS) entry which is preliminary data.</text>
</comment>
<proteinExistence type="predicted"/>
<organism evidence="2 3">
    <name type="scientific">Ficus carica</name>
    <name type="common">Common fig</name>
    <dbReference type="NCBI Taxonomy" id="3494"/>
    <lineage>
        <taxon>Eukaryota</taxon>
        <taxon>Viridiplantae</taxon>
        <taxon>Streptophyta</taxon>
        <taxon>Embryophyta</taxon>
        <taxon>Tracheophyta</taxon>
        <taxon>Spermatophyta</taxon>
        <taxon>Magnoliopsida</taxon>
        <taxon>eudicotyledons</taxon>
        <taxon>Gunneridae</taxon>
        <taxon>Pentapetalae</taxon>
        <taxon>rosids</taxon>
        <taxon>fabids</taxon>
        <taxon>Rosales</taxon>
        <taxon>Moraceae</taxon>
        <taxon>Ficeae</taxon>
        <taxon>Ficus</taxon>
    </lineage>
</organism>
<keyword evidence="3" id="KW-1185">Reference proteome</keyword>